<keyword evidence="2" id="KW-0812">Transmembrane</keyword>
<sequence length="564" mass="62782">MSVYEPTVSSLKEYGVPRKWNMGSRRRDQVLAICGVTFGVLALMFVAIGATRNWFQPSTKGPSTPLASSADAQVEVPAQDSSLTWGFPVEKSDAQIQGVFKMFDESDVESIESRVSGVDKVRRKRESSSALIACGAALLFVSIVLVMYAFHSRGHDFCGGFLRRGSRVKDNRVGSISWNVDAKASDRFGESPVSVTATRLTNSEATINISTRDSILQEETRRNRCYITCSGDWSIVSLILIMIRRTLILFATFLVIITVSVAADEAGFLDEPIVVALNLGDESNIGEEEPRSPEVELAVEENADSSSQESEDEQPPNFWDFAADQAQKSDNPDPVIIKGHPLARLTPLLRTNSADGHEDWRNPGRNDKNDKDKNLVDDSNLVHFIDGDDTAAGESVEEEDTDTADDGMKVADQELARVPIPSAFQRPESASDMFHCVEISSLYFEAVANPSYVYFSDDRRNRMDFLIYEMSKQVPTFDMSRHLAVHWVYTSDDGEECEMPDPAFSGEFLATEAFACSQDKNFEIVTHPVANERVLSTSLQLDDEDLLNFLPGKFSLRLYFRQIF</sequence>
<feature type="region of interest" description="Disordered" evidence="1">
    <location>
        <begin position="353"/>
        <end position="379"/>
    </location>
</feature>
<keyword evidence="2" id="KW-1133">Transmembrane helix</keyword>
<accession>A0A7R9BCC9</accession>
<proteinExistence type="predicted"/>
<reference evidence="3" key="1">
    <citation type="submission" date="2020-11" db="EMBL/GenBank/DDBJ databases">
        <authorList>
            <person name="Tran Van P."/>
        </authorList>
    </citation>
    <scope>NUCLEOTIDE SEQUENCE</scope>
</reference>
<evidence type="ECO:0008006" key="5">
    <source>
        <dbReference type="Google" id="ProtNLM"/>
    </source>
</evidence>
<dbReference type="Proteomes" id="UP000678499">
    <property type="component" value="Unassembled WGS sequence"/>
</dbReference>
<feature type="transmembrane region" description="Helical" evidence="2">
    <location>
        <begin position="30"/>
        <end position="50"/>
    </location>
</feature>
<organism evidence="3">
    <name type="scientific">Notodromas monacha</name>
    <dbReference type="NCBI Taxonomy" id="399045"/>
    <lineage>
        <taxon>Eukaryota</taxon>
        <taxon>Metazoa</taxon>
        <taxon>Ecdysozoa</taxon>
        <taxon>Arthropoda</taxon>
        <taxon>Crustacea</taxon>
        <taxon>Oligostraca</taxon>
        <taxon>Ostracoda</taxon>
        <taxon>Podocopa</taxon>
        <taxon>Podocopida</taxon>
        <taxon>Cypridocopina</taxon>
        <taxon>Cypridoidea</taxon>
        <taxon>Cyprididae</taxon>
        <taxon>Notodromas</taxon>
    </lineage>
</organism>
<feature type="compositionally biased region" description="Basic and acidic residues" evidence="1">
    <location>
        <begin position="355"/>
        <end position="376"/>
    </location>
</feature>
<feature type="compositionally biased region" description="Acidic residues" evidence="1">
    <location>
        <begin position="297"/>
        <end position="314"/>
    </location>
</feature>
<keyword evidence="4" id="KW-1185">Reference proteome</keyword>
<dbReference type="AlphaFoldDB" id="A0A7R9BCC9"/>
<gene>
    <name evidence="3" type="ORF">NMOB1V02_LOCUS479</name>
</gene>
<evidence type="ECO:0000256" key="2">
    <source>
        <dbReference type="SAM" id="Phobius"/>
    </source>
</evidence>
<feature type="region of interest" description="Disordered" evidence="1">
    <location>
        <begin position="283"/>
        <end position="317"/>
    </location>
</feature>
<keyword evidence="2" id="KW-0472">Membrane</keyword>
<name>A0A7R9BCC9_9CRUS</name>
<evidence type="ECO:0000313" key="4">
    <source>
        <dbReference type="Proteomes" id="UP000678499"/>
    </source>
</evidence>
<dbReference type="EMBL" id="CAJPEX010000042">
    <property type="protein sequence ID" value="CAG0912702.1"/>
    <property type="molecule type" value="Genomic_DNA"/>
</dbReference>
<dbReference type="EMBL" id="OA882079">
    <property type="protein sequence ID" value="CAD7272550.1"/>
    <property type="molecule type" value="Genomic_DNA"/>
</dbReference>
<evidence type="ECO:0000256" key="1">
    <source>
        <dbReference type="SAM" id="MobiDB-lite"/>
    </source>
</evidence>
<evidence type="ECO:0000313" key="3">
    <source>
        <dbReference type="EMBL" id="CAD7272550.1"/>
    </source>
</evidence>
<feature type="transmembrane region" description="Helical" evidence="2">
    <location>
        <begin position="130"/>
        <end position="150"/>
    </location>
</feature>
<protein>
    <recommendedName>
        <fullName evidence="5">Transmembrane protein</fullName>
    </recommendedName>
</protein>